<proteinExistence type="predicted"/>
<name>A0A6A4RL29_SCOMX</name>
<evidence type="ECO:0000313" key="1">
    <source>
        <dbReference type="EMBL" id="KAF0023186.1"/>
    </source>
</evidence>
<organism evidence="1 2">
    <name type="scientific">Scophthalmus maximus</name>
    <name type="common">Turbot</name>
    <name type="synonym">Psetta maxima</name>
    <dbReference type="NCBI Taxonomy" id="52904"/>
    <lineage>
        <taxon>Eukaryota</taxon>
        <taxon>Metazoa</taxon>
        <taxon>Chordata</taxon>
        <taxon>Craniata</taxon>
        <taxon>Vertebrata</taxon>
        <taxon>Euteleostomi</taxon>
        <taxon>Actinopterygii</taxon>
        <taxon>Neopterygii</taxon>
        <taxon>Teleostei</taxon>
        <taxon>Neoteleostei</taxon>
        <taxon>Acanthomorphata</taxon>
        <taxon>Carangaria</taxon>
        <taxon>Pleuronectiformes</taxon>
        <taxon>Pleuronectoidei</taxon>
        <taxon>Scophthalmidae</taxon>
        <taxon>Scophthalmus</taxon>
    </lineage>
</organism>
<reference evidence="1 2" key="1">
    <citation type="submission" date="2019-06" db="EMBL/GenBank/DDBJ databases">
        <title>Draft genomes of female and male turbot (Scophthalmus maximus).</title>
        <authorList>
            <person name="Xu H."/>
            <person name="Xu X.-W."/>
            <person name="Shao C."/>
            <person name="Chen S."/>
        </authorList>
    </citation>
    <scope>NUCLEOTIDE SEQUENCE [LARGE SCALE GENOMIC DNA]</scope>
    <source>
        <strain evidence="1">Ysfricsl-2016a</strain>
        <tissue evidence="1">Blood</tissue>
    </source>
</reference>
<accession>A0A6A4RL29</accession>
<protein>
    <submittedName>
        <fullName evidence="1">Uncharacterized protein</fullName>
    </submittedName>
</protein>
<comment type="caution">
    <text evidence="1">The sequence shown here is derived from an EMBL/GenBank/DDBJ whole genome shotgun (WGS) entry which is preliminary data.</text>
</comment>
<dbReference type="Proteomes" id="UP000438429">
    <property type="component" value="Unassembled WGS sequence"/>
</dbReference>
<dbReference type="AlphaFoldDB" id="A0A6A4RL29"/>
<dbReference type="EMBL" id="VEVO01000022">
    <property type="protein sequence ID" value="KAF0023186.1"/>
    <property type="molecule type" value="Genomic_DNA"/>
</dbReference>
<sequence length="104" mass="11486">MKSSSLSPAALVSPENLEAITCPQYLPLARYEDQSSKNVAPPTSSGTSQFIADCRGTLSTAAEQDNPSERRVTWHNVAEKSVQRLFALLCEENNTAQFILMLRR</sequence>
<gene>
    <name evidence="1" type="ORF">F2P81_023816</name>
</gene>
<evidence type="ECO:0000313" key="2">
    <source>
        <dbReference type="Proteomes" id="UP000438429"/>
    </source>
</evidence>